<dbReference type="RefSeq" id="WP_055153489.1">
    <property type="nucleotide sequence ID" value="NZ_CYZU01000023.1"/>
</dbReference>
<dbReference type="OrthoDB" id="2036155at2"/>
<organism evidence="1 2">
    <name type="scientific">Faecalicatena contorta</name>
    <dbReference type="NCBI Taxonomy" id="39482"/>
    <lineage>
        <taxon>Bacteria</taxon>
        <taxon>Bacillati</taxon>
        <taxon>Bacillota</taxon>
        <taxon>Clostridia</taxon>
        <taxon>Lachnospirales</taxon>
        <taxon>Lachnospiraceae</taxon>
        <taxon>Faecalicatena</taxon>
    </lineage>
</organism>
<proteinExistence type="predicted"/>
<evidence type="ECO:0000313" key="1">
    <source>
        <dbReference type="EMBL" id="CUO57649.1"/>
    </source>
</evidence>
<protein>
    <submittedName>
        <fullName evidence="1">Uncharacterized protein</fullName>
    </submittedName>
</protein>
<sequence length="64" mass="7469">MKQNKEYDNNGRLVYKCFWNGIAMAEEDYISSLNEIYDKTKATEGYDRDAFYSAEELLAVLESN</sequence>
<evidence type="ECO:0000313" key="2">
    <source>
        <dbReference type="Proteomes" id="UP000095544"/>
    </source>
</evidence>
<dbReference type="EMBL" id="CYZU01000023">
    <property type="protein sequence ID" value="CUO57649.1"/>
    <property type="molecule type" value="Genomic_DNA"/>
</dbReference>
<dbReference type="AlphaFoldDB" id="A0A174G9V8"/>
<name>A0A174G9V8_9FIRM</name>
<gene>
    <name evidence="1" type="ORF">ERS852491_02632</name>
</gene>
<reference evidence="1 2" key="1">
    <citation type="submission" date="2015-09" db="EMBL/GenBank/DDBJ databases">
        <authorList>
            <consortium name="Pathogen Informatics"/>
        </authorList>
    </citation>
    <scope>NUCLEOTIDE SEQUENCE [LARGE SCALE GENOMIC DNA]</scope>
    <source>
        <strain evidence="1 2">2789STDY5834876</strain>
    </source>
</reference>
<dbReference type="Proteomes" id="UP000095544">
    <property type="component" value="Unassembled WGS sequence"/>
</dbReference>
<accession>A0A174G9V8</accession>
<dbReference type="STRING" id="39482.ERS852491_02632"/>